<evidence type="ECO:0000313" key="4">
    <source>
        <dbReference type="EMBL" id="OMO88293.1"/>
    </source>
</evidence>
<sequence length="509" mass="57011">MEIHLESHGEATCEATKFLLIGKILSDKPINRKGALGVLRSMWGGKDCPVITELGMQIYGLAFQSEAQMFEAMVESPWSVMGCCLILKKWEIDKPISEIPFDRVQFWVQIHELPLDMQTLDNLKKIDNSIGRVVMLEKPEWNQGTGRCYMRMRIELDVKNPLIPGFWVPRQGRDKLWVKLKYEKLSDFCFVCGRLGHHGKYCDKSGNGLSRDNPYGPWMRVAPVRRTFLGRLIDTEEKGVPALPEINPVENAGILTRVYRSVESEGVPELPAIQSAEDVGSRGEPELETEAEFFSRQSKSLARPRELTRELESSAHGPNSERAPHASRESVTKVLGNTLHKCASACDGFSGATISGDFLRGNLHENGLCRIRDEHVDNQEISMVKREIYGTSGVTNLADAAAVRKSLERKHRAELVSLNKENLLPVTTCSVYNPTSEKDSISGPELASESDASPPSVVKEAFNETVLFHVEVGLTTFFRNLNLKRSLEEIGSFGEVSNKKIWVEVRMVP</sequence>
<keyword evidence="1" id="KW-0863">Zinc-finger</keyword>
<dbReference type="PANTHER" id="PTHR31286:SF167">
    <property type="entry name" value="OS09G0268800 PROTEIN"/>
    <property type="match status" value="1"/>
</dbReference>
<dbReference type="GO" id="GO:0008270">
    <property type="term" value="F:zinc ion binding"/>
    <property type="evidence" value="ECO:0007669"/>
    <property type="project" value="UniProtKB-KW"/>
</dbReference>
<dbReference type="OMA" id="SHANESN"/>
<dbReference type="Pfam" id="PF14392">
    <property type="entry name" value="zf-CCHC_4"/>
    <property type="match status" value="1"/>
</dbReference>
<dbReference type="GO" id="GO:0003676">
    <property type="term" value="F:nucleic acid binding"/>
    <property type="evidence" value="ECO:0007669"/>
    <property type="project" value="InterPro"/>
</dbReference>
<dbReference type="Proteomes" id="UP000188268">
    <property type="component" value="Unassembled WGS sequence"/>
</dbReference>
<evidence type="ECO:0000256" key="2">
    <source>
        <dbReference type="SAM" id="MobiDB-lite"/>
    </source>
</evidence>
<feature type="region of interest" description="Disordered" evidence="2">
    <location>
        <begin position="270"/>
        <end position="329"/>
    </location>
</feature>
<name>A0A1R3J0E5_COCAP</name>
<evidence type="ECO:0000259" key="3">
    <source>
        <dbReference type="PROSITE" id="PS50158"/>
    </source>
</evidence>
<dbReference type="InterPro" id="IPR040256">
    <property type="entry name" value="At4g02000-like"/>
</dbReference>
<evidence type="ECO:0000313" key="5">
    <source>
        <dbReference type="Proteomes" id="UP000188268"/>
    </source>
</evidence>
<dbReference type="InterPro" id="IPR001878">
    <property type="entry name" value="Znf_CCHC"/>
</dbReference>
<keyword evidence="1" id="KW-0479">Metal-binding</keyword>
<dbReference type="Gramene" id="OMO88293">
    <property type="protein sequence ID" value="OMO88293"/>
    <property type="gene ID" value="CCACVL1_08480"/>
</dbReference>
<proteinExistence type="predicted"/>
<comment type="caution">
    <text evidence="4">The sequence shown here is derived from an EMBL/GenBank/DDBJ whole genome shotgun (WGS) entry which is preliminary data.</text>
</comment>
<dbReference type="AlphaFoldDB" id="A0A1R3J0E5"/>
<dbReference type="InterPro" id="IPR025558">
    <property type="entry name" value="DUF4283"/>
</dbReference>
<dbReference type="PANTHER" id="PTHR31286">
    <property type="entry name" value="GLYCINE-RICH CELL WALL STRUCTURAL PROTEIN 1.8-LIKE"/>
    <property type="match status" value="1"/>
</dbReference>
<feature type="domain" description="CCHC-type" evidence="3">
    <location>
        <begin position="189"/>
        <end position="204"/>
    </location>
</feature>
<accession>A0A1R3J0E5</accession>
<dbReference type="Pfam" id="PF14111">
    <property type="entry name" value="DUF4283"/>
    <property type="match status" value="1"/>
</dbReference>
<reference evidence="4 5" key="1">
    <citation type="submission" date="2013-09" db="EMBL/GenBank/DDBJ databases">
        <title>Corchorus capsularis genome sequencing.</title>
        <authorList>
            <person name="Alam M."/>
            <person name="Haque M.S."/>
            <person name="Islam M.S."/>
            <person name="Emdad E.M."/>
            <person name="Islam M.M."/>
            <person name="Ahmed B."/>
            <person name="Halim A."/>
            <person name="Hossen Q.M.M."/>
            <person name="Hossain M.Z."/>
            <person name="Ahmed R."/>
            <person name="Khan M.M."/>
            <person name="Islam R."/>
            <person name="Rashid M.M."/>
            <person name="Khan S.A."/>
            <person name="Rahman M.S."/>
            <person name="Alam M."/>
        </authorList>
    </citation>
    <scope>NUCLEOTIDE SEQUENCE [LARGE SCALE GENOMIC DNA]</scope>
    <source>
        <strain evidence="5">cv. CVL-1</strain>
        <tissue evidence="4">Whole seedling</tissue>
    </source>
</reference>
<keyword evidence="1" id="KW-0862">Zinc</keyword>
<dbReference type="EMBL" id="AWWV01009026">
    <property type="protein sequence ID" value="OMO88293.1"/>
    <property type="molecule type" value="Genomic_DNA"/>
</dbReference>
<keyword evidence="5" id="KW-1185">Reference proteome</keyword>
<organism evidence="4 5">
    <name type="scientific">Corchorus capsularis</name>
    <name type="common">Jute</name>
    <dbReference type="NCBI Taxonomy" id="210143"/>
    <lineage>
        <taxon>Eukaryota</taxon>
        <taxon>Viridiplantae</taxon>
        <taxon>Streptophyta</taxon>
        <taxon>Embryophyta</taxon>
        <taxon>Tracheophyta</taxon>
        <taxon>Spermatophyta</taxon>
        <taxon>Magnoliopsida</taxon>
        <taxon>eudicotyledons</taxon>
        <taxon>Gunneridae</taxon>
        <taxon>Pentapetalae</taxon>
        <taxon>rosids</taxon>
        <taxon>malvids</taxon>
        <taxon>Malvales</taxon>
        <taxon>Malvaceae</taxon>
        <taxon>Grewioideae</taxon>
        <taxon>Apeibeae</taxon>
        <taxon>Corchorus</taxon>
    </lineage>
</organism>
<dbReference type="PROSITE" id="PS50158">
    <property type="entry name" value="ZF_CCHC"/>
    <property type="match status" value="1"/>
</dbReference>
<dbReference type="OrthoDB" id="994464at2759"/>
<dbReference type="InterPro" id="IPR025836">
    <property type="entry name" value="Zn_knuckle_CX2CX4HX4C"/>
</dbReference>
<evidence type="ECO:0000256" key="1">
    <source>
        <dbReference type="PROSITE-ProRule" id="PRU00047"/>
    </source>
</evidence>
<feature type="compositionally biased region" description="Basic and acidic residues" evidence="2">
    <location>
        <begin position="303"/>
        <end position="313"/>
    </location>
</feature>
<protein>
    <recommendedName>
        <fullName evidence="3">CCHC-type domain-containing protein</fullName>
    </recommendedName>
</protein>
<gene>
    <name evidence="4" type="ORF">CCACVL1_08480</name>
</gene>
<dbReference type="STRING" id="210143.A0A1R3J0E5"/>